<name>A0AAD5GZ83_AMBAR</name>
<dbReference type="InterPro" id="IPR036312">
    <property type="entry name" value="Bifun_inhib/LTP/seed_sf"/>
</dbReference>
<dbReference type="InterPro" id="IPR016140">
    <property type="entry name" value="Bifunc_inhib/LTP/seed_store"/>
</dbReference>
<dbReference type="CDD" id="cd01959">
    <property type="entry name" value="nsLTP2"/>
    <property type="match status" value="1"/>
</dbReference>
<evidence type="ECO:0000256" key="2">
    <source>
        <dbReference type="ARBA" id="ARBA00023121"/>
    </source>
</evidence>
<comment type="caution">
    <text evidence="5">The sequence shown here is derived from an EMBL/GenBank/DDBJ whole genome shotgun (WGS) entry which is preliminary data.</text>
</comment>
<dbReference type="Proteomes" id="UP001206925">
    <property type="component" value="Unassembled WGS sequence"/>
</dbReference>
<dbReference type="Gene3D" id="1.10.110.10">
    <property type="entry name" value="Plant lipid-transfer and hydrophobic proteins"/>
    <property type="match status" value="1"/>
</dbReference>
<sequence length="96" mass="10002">MKKLLAVIALQLLVAAVLVVGATPSTAVTCVPTQLAPCLKPIMNGSPPSSKCCSKLKEQKPCMCGYIKNPNFAKYVKSPGALKVAKACGVTIPKCK</sequence>
<keyword evidence="2" id="KW-0446">Lipid-binding</keyword>
<protein>
    <recommendedName>
        <fullName evidence="4">Bifunctional inhibitor/plant lipid transfer protein/seed storage helical domain-containing protein</fullName>
    </recommendedName>
</protein>
<evidence type="ECO:0000256" key="3">
    <source>
        <dbReference type="SAM" id="SignalP"/>
    </source>
</evidence>
<dbReference type="PANTHER" id="PTHR33214:SF51">
    <property type="entry name" value="BIFUNCTIONAL INHIBITOR_PLANT LIPID TRANSFER PROTEIN_SEED STORAGE HELICAL DOMAIN-CONTAINING PROTEIN"/>
    <property type="match status" value="1"/>
</dbReference>
<feature type="domain" description="Bifunctional inhibitor/plant lipid transfer protein/seed storage helical" evidence="4">
    <location>
        <begin position="30"/>
        <end position="95"/>
    </location>
</feature>
<proteinExistence type="predicted"/>
<dbReference type="Pfam" id="PF00234">
    <property type="entry name" value="Tryp_alpha_amyl"/>
    <property type="match status" value="1"/>
</dbReference>
<dbReference type="SMART" id="SM00499">
    <property type="entry name" value="AAI"/>
    <property type="match status" value="1"/>
</dbReference>
<organism evidence="5 6">
    <name type="scientific">Ambrosia artemisiifolia</name>
    <name type="common">Common ragweed</name>
    <dbReference type="NCBI Taxonomy" id="4212"/>
    <lineage>
        <taxon>Eukaryota</taxon>
        <taxon>Viridiplantae</taxon>
        <taxon>Streptophyta</taxon>
        <taxon>Embryophyta</taxon>
        <taxon>Tracheophyta</taxon>
        <taxon>Spermatophyta</taxon>
        <taxon>Magnoliopsida</taxon>
        <taxon>eudicotyledons</taxon>
        <taxon>Gunneridae</taxon>
        <taxon>Pentapetalae</taxon>
        <taxon>asterids</taxon>
        <taxon>campanulids</taxon>
        <taxon>Asterales</taxon>
        <taxon>Asteraceae</taxon>
        <taxon>Asteroideae</taxon>
        <taxon>Heliantheae alliance</taxon>
        <taxon>Heliantheae</taxon>
        <taxon>Ambrosia</taxon>
    </lineage>
</organism>
<dbReference type="InterPro" id="IPR033872">
    <property type="entry name" value="nsLTP2"/>
</dbReference>
<evidence type="ECO:0000313" key="6">
    <source>
        <dbReference type="Proteomes" id="UP001206925"/>
    </source>
</evidence>
<reference evidence="5" key="1">
    <citation type="submission" date="2022-06" db="EMBL/GenBank/DDBJ databases">
        <title>Uncovering the hologenomic basis of an extraordinary plant invasion.</title>
        <authorList>
            <person name="Bieker V.C."/>
            <person name="Martin M.D."/>
            <person name="Gilbert T."/>
            <person name="Hodgins K."/>
            <person name="Battlay P."/>
            <person name="Petersen B."/>
            <person name="Wilson J."/>
        </authorList>
    </citation>
    <scope>NUCLEOTIDE SEQUENCE</scope>
    <source>
        <strain evidence="5">AA19_3_7</strain>
        <tissue evidence="5">Leaf</tissue>
    </source>
</reference>
<dbReference type="GO" id="GO:0006869">
    <property type="term" value="P:lipid transport"/>
    <property type="evidence" value="ECO:0007669"/>
    <property type="project" value="InterPro"/>
</dbReference>
<feature type="chain" id="PRO_5042154007" description="Bifunctional inhibitor/plant lipid transfer protein/seed storage helical domain-containing protein" evidence="3">
    <location>
        <begin position="28"/>
        <end position="96"/>
    </location>
</feature>
<dbReference type="PANTHER" id="PTHR33214">
    <property type="entry name" value="BIFUNCTIONAL INHIBITOR/LIPID-TRANSFER PROTEIN/SEED STORAGE 2S ALBUMIN SUPERFAMILY PROTEIN"/>
    <property type="match status" value="1"/>
</dbReference>
<dbReference type="EMBL" id="JAMZMK010000101">
    <property type="protein sequence ID" value="KAI7757556.1"/>
    <property type="molecule type" value="Genomic_DNA"/>
</dbReference>
<keyword evidence="3" id="KW-0732">Signal</keyword>
<dbReference type="GO" id="GO:0008289">
    <property type="term" value="F:lipid binding"/>
    <property type="evidence" value="ECO:0007669"/>
    <property type="project" value="UniProtKB-KW"/>
</dbReference>
<accession>A0AAD5GZ83</accession>
<evidence type="ECO:0000256" key="1">
    <source>
        <dbReference type="ARBA" id="ARBA00022448"/>
    </source>
</evidence>
<dbReference type="SUPFAM" id="SSF47699">
    <property type="entry name" value="Bifunctional inhibitor/lipid-transfer protein/seed storage 2S albumin"/>
    <property type="match status" value="1"/>
</dbReference>
<keyword evidence="6" id="KW-1185">Reference proteome</keyword>
<keyword evidence="1" id="KW-0813">Transport</keyword>
<evidence type="ECO:0000259" key="4">
    <source>
        <dbReference type="SMART" id="SM00499"/>
    </source>
</evidence>
<evidence type="ECO:0000313" key="5">
    <source>
        <dbReference type="EMBL" id="KAI7757556.1"/>
    </source>
</evidence>
<feature type="signal peptide" evidence="3">
    <location>
        <begin position="1"/>
        <end position="27"/>
    </location>
</feature>
<dbReference type="AlphaFoldDB" id="A0AAD5GZ83"/>
<gene>
    <name evidence="5" type="ORF">M8C21_019753</name>
</gene>